<accession>A0A4C1WDV1</accession>
<keyword evidence="2" id="KW-1185">Reference proteome</keyword>
<name>A0A4C1WDV1_EUMVA</name>
<dbReference type="AlphaFoldDB" id="A0A4C1WDV1"/>
<organism evidence="1 2">
    <name type="scientific">Eumeta variegata</name>
    <name type="common">Bagworm moth</name>
    <name type="synonym">Eumeta japonica</name>
    <dbReference type="NCBI Taxonomy" id="151549"/>
    <lineage>
        <taxon>Eukaryota</taxon>
        <taxon>Metazoa</taxon>
        <taxon>Ecdysozoa</taxon>
        <taxon>Arthropoda</taxon>
        <taxon>Hexapoda</taxon>
        <taxon>Insecta</taxon>
        <taxon>Pterygota</taxon>
        <taxon>Neoptera</taxon>
        <taxon>Endopterygota</taxon>
        <taxon>Lepidoptera</taxon>
        <taxon>Glossata</taxon>
        <taxon>Ditrysia</taxon>
        <taxon>Tineoidea</taxon>
        <taxon>Psychidae</taxon>
        <taxon>Oiketicinae</taxon>
        <taxon>Eumeta</taxon>
    </lineage>
</organism>
<protein>
    <submittedName>
        <fullName evidence="1">Uncharacterized protein</fullName>
    </submittedName>
</protein>
<dbReference type="EMBL" id="BGZK01000522">
    <property type="protein sequence ID" value="GBP48364.1"/>
    <property type="molecule type" value="Genomic_DNA"/>
</dbReference>
<evidence type="ECO:0000313" key="1">
    <source>
        <dbReference type="EMBL" id="GBP48364.1"/>
    </source>
</evidence>
<proteinExistence type="predicted"/>
<reference evidence="1 2" key="1">
    <citation type="journal article" date="2019" name="Commun. Biol.">
        <title>The bagworm genome reveals a unique fibroin gene that provides high tensile strength.</title>
        <authorList>
            <person name="Kono N."/>
            <person name="Nakamura H."/>
            <person name="Ohtoshi R."/>
            <person name="Tomita M."/>
            <person name="Numata K."/>
            <person name="Arakawa K."/>
        </authorList>
    </citation>
    <scope>NUCLEOTIDE SEQUENCE [LARGE SCALE GENOMIC DNA]</scope>
</reference>
<sequence length="202" mass="23148">MTCIQSGEAPSELPTTWLRSLQEMYKVKTGQVRVELGKRGSHITIQYVCVRNSDHGTTDGVPPALLMFGWRVVTERKQLWRSSQDALEKCTCRTIPFVSKLLSPHRRDIVPSHDLFILADDRRHRSNNDVRPTTQRALRGTRRMIPSLHLRPWSRGMFTSSSNYSPAAVTRLSDRVVSATRSGCAREIMPLWKAHADRRRKL</sequence>
<gene>
    <name evidence="1" type="ORF">EVAR_96402_1</name>
</gene>
<comment type="caution">
    <text evidence="1">The sequence shown here is derived from an EMBL/GenBank/DDBJ whole genome shotgun (WGS) entry which is preliminary data.</text>
</comment>
<dbReference type="Proteomes" id="UP000299102">
    <property type="component" value="Unassembled WGS sequence"/>
</dbReference>
<evidence type="ECO:0000313" key="2">
    <source>
        <dbReference type="Proteomes" id="UP000299102"/>
    </source>
</evidence>